<dbReference type="FunCoup" id="A0A3P7EPI2">
    <property type="interactions" value="2009"/>
</dbReference>
<feature type="region of interest" description="Disordered" evidence="1">
    <location>
        <begin position="517"/>
        <end position="544"/>
    </location>
</feature>
<accession>A0A3P7EPI2</accession>
<dbReference type="Pfam" id="PF00069">
    <property type="entry name" value="Pkinase"/>
    <property type="match status" value="1"/>
</dbReference>
<dbReference type="InterPro" id="IPR050588">
    <property type="entry name" value="WNK_Ser-Thr_kinase"/>
</dbReference>
<name>A0A3P7EPI2_WUCBA</name>
<dbReference type="Proteomes" id="UP000270924">
    <property type="component" value="Unassembled WGS sequence"/>
</dbReference>
<dbReference type="InParanoid" id="A0A3P7EPI2"/>
<dbReference type="AlphaFoldDB" id="A0A3P7EPI2"/>
<sequence>MSRPYILLKPYDRHSLESCSAVSCTGSCIAALTSTALYCSAVTIRSREARSETRNLNICNCDSRVVSNIISMNSATSTNVGSTAVSHSTDTTAKHGYDVKGGNNSKDSDSEGEGAEEILEESPCKRWSKRREQVKQRNVPGIDYAYLAMDNETGNEVVWNEVLFSERKNFRLQEEHINAVFDKLTHLVHTNLVKFHKYWTDSKSDKPRIIFITEYMSSGSLARFLQRTRKSGAALNLKAWKKWTTQILSALNYLHSCNPPVVHANLTCNTMFIQHNVAPTAIQHHVKTFQENIRNMHYIAPEYEHCNAVAPPADIYSFGICALEASLISNMSLSIGAVLVLPIYYTLSSLQLFFLVFQMALPMGLCGSSNGTETSVVSQEMIRRGLESLEDPMQKDFIESCLNQDPSKRPTAHDLLFHTILLEVHSLKLLAAHSIVSSKLNDSLNEDDLHVEDPNRIAATSEFREMAYNQVPSFQVDLEKFLEDVSNGIYPLIAFTPLPHHQRMTASTSSSAIIGEQQHEDHGSDGDKPEPTPSPPADSPVEYKESRSIIKCTVTLNGSLLTLVVQLDDMMNRQLTARITEDDTSSILAAELVQHGLIAESDEMRVEEAFAKALGKDTIDSTLTNEKIVQEASTSTL</sequence>
<dbReference type="GO" id="GO:0005524">
    <property type="term" value="F:ATP binding"/>
    <property type="evidence" value="ECO:0007669"/>
    <property type="project" value="InterPro"/>
</dbReference>
<dbReference type="PROSITE" id="PS50011">
    <property type="entry name" value="PROTEIN_KINASE_DOM"/>
    <property type="match status" value="1"/>
</dbReference>
<dbReference type="Gene3D" id="1.10.510.10">
    <property type="entry name" value="Transferase(Phosphotransferase) domain 1"/>
    <property type="match status" value="1"/>
</dbReference>
<proteinExistence type="predicted"/>
<gene>
    <name evidence="3" type="ORF">WBA_LOCUS12118</name>
</gene>
<evidence type="ECO:0000259" key="2">
    <source>
        <dbReference type="PROSITE" id="PS50011"/>
    </source>
</evidence>
<dbReference type="EMBL" id="UYWW01012612">
    <property type="protein sequence ID" value="VDM21746.1"/>
    <property type="molecule type" value="Genomic_DNA"/>
</dbReference>
<feature type="region of interest" description="Disordered" evidence="1">
    <location>
        <begin position="79"/>
        <end position="120"/>
    </location>
</feature>
<feature type="domain" description="Protein kinase" evidence="2">
    <location>
        <begin position="131"/>
        <end position="421"/>
    </location>
</feature>
<dbReference type="OrthoDB" id="1034557at2759"/>
<evidence type="ECO:0000313" key="4">
    <source>
        <dbReference type="Proteomes" id="UP000270924"/>
    </source>
</evidence>
<dbReference type="SUPFAM" id="SSF56112">
    <property type="entry name" value="Protein kinase-like (PK-like)"/>
    <property type="match status" value="1"/>
</dbReference>
<feature type="compositionally biased region" description="Polar residues" evidence="1">
    <location>
        <begin position="79"/>
        <end position="91"/>
    </location>
</feature>
<keyword evidence="4" id="KW-1185">Reference proteome</keyword>
<evidence type="ECO:0000313" key="3">
    <source>
        <dbReference type="EMBL" id="VDM21746.1"/>
    </source>
</evidence>
<dbReference type="GO" id="GO:0004672">
    <property type="term" value="F:protein kinase activity"/>
    <property type="evidence" value="ECO:0007669"/>
    <property type="project" value="InterPro"/>
</dbReference>
<dbReference type="SMART" id="SM00220">
    <property type="entry name" value="S_TKc"/>
    <property type="match status" value="1"/>
</dbReference>
<dbReference type="FunFam" id="3.30.200.20:FF:000607">
    <property type="entry name" value="Nuclear receptor-binding protein 2a"/>
    <property type="match status" value="1"/>
</dbReference>
<feature type="compositionally biased region" description="Acidic residues" evidence="1">
    <location>
        <begin position="110"/>
        <end position="120"/>
    </location>
</feature>
<evidence type="ECO:0000256" key="1">
    <source>
        <dbReference type="SAM" id="MobiDB-lite"/>
    </source>
</evidence>
<dbReference type="Gene3D" id="3.30.200.20">
    <property type="entry name" value="Phosphorylase Kinase, domain 1"/>
    <property type="match status" value="1"/>
</dbReference>
<dbReference type="InterPro" id="IPR000719">
    <property type="entry name" value="Prot_kinase_dom"/>
</dbReference>
<reference evidence="3 4" key="1">
    <citation type="submission" date="2018-11" db="EMBL/GenBank/DDBJ databases">
        <authorList>
            <consortium name="Pathogen Informatics"/>
        </authorList>
    </citation>
    <scope>NUCLEOTIDE SEQUENCE [LARGE SCALE GENOMIC DNA]</scope>
</reference>
<feature type="compositionally biased region" description="Basic and acidic residues" evidence="1">
    <location>
        <begin position="517"/>
        <end position="530"/>
    </location>
</feature>
<dbReference type="InterPro" id="IPR011009">
    <property type="entry name" value="Kinase-like_dom_sf"/>
</dbReference>
<protein>
    <recommendedName>
        <fullName evidence="2">Protein kinase domain-containing protein</fullName>
    </recommendedName>
</protein>
<dbReference type="PANTHER" id="PTHR13902">
    <property type="entry name" value="SERINE/THREONINE-PROTEIN KINASE WNK WITH NO LYSINE -RELATED"/>
    <property type="match status" value="1"/>
</dbReference>
<organism evidence="3 4">
    <name type="scientific">Wuchereria bancrofti</name>
    <dbReference type="NCBI Taxonomy" id="6293"/>
    <lineage>
        <taxon>Eukaryota</taxon>
        <taxon>Metazoa</taxon>
        <taxon>Ecdysozoa</taxon>
        <taxon>Nematoda</taxon>
        <taxon>Chromadorea</taxon>
        <taxon>Rhabditida</taxon>
        <taxon>Spirurina</taxon>
        <taxon>Spiruromorpha</taxon>
        <taxon>Filarioidea</taxon>
        <taxon>Onchocercidae</taxon>
        <taxon>Wuchereria</taxon>
    </lineage>
</organism>